<name>A0A7J7SRF7_MYOMY</name>
<feature type="compositionally biased region" description="Low complexity" evidence="1">
    <location>
        <begin position="94"/>
        <end position="105"/>
    </location>
</feature>
<gene>
    <name evidence="2" type="ORF">mMyoMyo1_009412</name>
</gene>
<protein>
    <submittedName>
        <fullName evidence="2">Uncharacterized protein</fullName>
    </submittedName>
</protein>
<reference evidence="2 3" key="1">
    <citation type="journal article" date="2020" name="Nature">
        <title>Six reference-quality genomes reveal evolution of bat adaptations.</title>
        <authorList>
            <person name="Jebb D."/>
            <person name="Huang Z."/>
            <person name="Pippel M."/>
            <person name="Hughes G.M."/>
            <person name="Lavrichenko K."/>
            <person name="Devanna P."/>
            <person name="Winkler S."/>
            <person name="Jermiin L.S."/>
            <person name="Skirmuntt E.C."/>
            <person name="Katzourakis A."/>
            <person name="Burkitt-Gray L."/>
            <person name="Ray D.A."/>
            <person name="Sullivan K.A.M."/>
            <person name="Roscito J.G."/>
            <person name="Kirilenko B.M."/>
            <person name="Davalos L.M."/>
            <person name="Corthals A.P."/>
            <person name="Power M.L."/>
            <person name="Jones G."/>
            <person name="Ransome R.D."/>
            <person name="Dechmann D.K.N."/>
            <person name="Locatelli A.G."/>
            <person name="Puechmaille S.J."/>
            <person name="Fedrigo O."/>
            <person name="Jarvis E.D."/>
            <person name="Hiller M."/>
            <person name="Vernes S.C."/>
            <person name="Myers E.W."/>
            <person name="Teeling E.C."/>
        </authorList>
    </citation>
    <scope>NUCLEOTIDE SEQUENCE [LARGE SCALE GENOMIC DNA]</scope>
    <source>
        <strain evidence="2">MMyoMyo1</strain>
        <tissue evidence="2">Flight muscle</tissue>
    </source>
</reference>
<sequence length="154" mass="15986">MVIRIPPRLSGLRAFCPQTPVPSGSVLGCALAVGARDFGLPTSYLRLPGPHILLEAAPGAPSGHHLSPSGLWTLLVSGSRAPVRGAGDAEIRGQAQPRPAAHPPAKGGGLRSSQPRDFLQPRRVSCGRALRILVLISPATPLGVQCGVKSVRCF</sequence>
<organism evidence="2 3">
    <name type="scientific">Myotis myotis</name>
    <name type="common">Greater mouse-eared bat</name>
    <name type="synonym">Vespertilio myotis</name>
    <dbReference type="NCBI Taxonomy" id="51298"/>
    <lineage>
        <taxon>Eukaryota</taxon>
        <taxon>Metazoa</taxon>
        <taxon>Chordata</taxon>
        <taxon>Craniata</taxon>
        <taxon>Vertebrata</taxon>
        <taxon>Euteleostomi</taxon>
        <taxon>Mammalia</taxon>
        <taxon>Eutheria</taxon>
        <taxon>Laurasiatheria</taxon>
        <taxon>Chiroptera</taxon>
        <taxon>Yangochiroptera</taxon>
        <taxon>Vespertilionidae</taxon>
        <taxon>Myotis</taxon>
    </lineage>
</organism>
<evidence type="ECO:0000313" key="2">
    <source>
        <dbReference type="EMBL" id="KAF6291042.1"/>
    </source>
</evidence>
<dbReference type="EMBL" id="JABWUV010000018">
    <property type="protein sequence ID" value="KAF6291042.1"/>
    <property type="molecule type" value="Genomic_DNA"/>
</dbReference>
<dbReference type="AlphaFoldDB" id="A0A7J7SRF7"/>
<keyword evidence="3" id="KW-1185">Reference proteome</keyword>
<comment type="caution">
    <text evidence="2">The sequence shown here is derived from an EMBL/GenBank/DDBJ whole genome shotgun (WGS) entry which is preliminary data.</text>
</comment>
<feature type="region of interest" description="Disordered" evidence="1">
    <location>
        <begin position="89"/>
        <end position="117"/>
    </location>
</feature>
<evidence type="ECO:0000256" key="1">
    <source>
        <dbReference type="SAM" id="MobiDB-lite"/>
    </source>
</evidence>
<accession>A0A7J7SRF7</accession>
<evidence type="ECO:0000313" key="3">
    <source>
        <dbReference type="Proteomes" id="UP000527355"/>
    </source>
</evidence>
<proteinExistence type="predicted"/>
<dbReference type="PROSITE" id="PS51257">
    <property type="entry name" value="PROKAR_LIPOPROTEIN"/>
    <property type="match status" value="1"/>
</dbReference>
<dbReference type="Proteomes" id="UP000527355">
    <property type="component" value="Unassembled WGS sequence"/>
</dbReference>